<proteinExistence type="predicted"/>
<sequence length="75" mass="8048">MHAKITLLLPSTSCTHPLKNGVSNHPNRLSCSFSNNVAKSDSEFGSLGIALLHLNRIIDSAVDHGYNPAAITCLY</sequence>
<accession>A0AAV0XNN8</accession>
<gene>
    <name evidence="1" type="ORF">MEUPH1_LOCUS24374</name>
</gene>
<evidence type="ECO:0000313" key="1">
    <source>
        <dbReference type="EMBL" id="CAI6370229.1"/>
    </source>
</evidence>
<protein>
    <submittedName>
        <fullName evidence="1">Uncharacterized protein</fullName>
    </submittedName>
</protein>
<comment type="caution">
    <text evidence="1">The sequence shown here is derived from an EMBL/GenBank/DDBJ whole genome shotgun (WGS) entry which is preliminary data.</text>
</comment>
<evidence type="ECO:0000313" key="2">
    <source>
        <dbReference type="Proteomes" id="UP001160148"/>
    </source>
</evidence>
<reference evidence="1 2" key="1">
    <citation type="submission" date="2023-01" db="EMBL/GenBank/DDBJ databases">
        <authorList>
            <person name="Whitehead M."/>
        </authorList>
    </citation>
    <scope>NUCLEOTIDE SEQUENCE [LARGE SCALE GENOMIC DNA]</scope>
</reference>
<dbReference type="AlphaFoldDB" id="A0AAV0XNN8"/>
<dbReference type="Proteomes" id="UP001160148">
    <property type="component" value="Unassembled WGS sequence"/>
</dbReference>
<name>A0AAV0XNN8_9HEMI</name>
<keyword evidence="2" id="KW-1185">Reference proteome</keyword>
<organism evidence="1 2">
    <name type="scientific">Macrosiphum euphorbiae</name>
    <name type="common">potato aphid</name>
    <dbReference type="NCBI Taxonomy" id="13131"/>
    <lineage>
        <taxon>Eukaryota</taxon>
        <taxon>Metazoa</taxon>
        <taxon>Ecdysozoa</taxon>
        <taxon>Arthropoda</taxon>
        <taxon>Hexapoda</taxon>
        <taxon>Insecta</taxon>
        <taxon>Pterygota</taxon>
        <taxon>Neoptera</taxon>
        <taxon>Paraneoptera</taxon>
        <taxon>Hemiptera</taxon>
        <taxon>Sternorrhyncha</taxon>
        <taxon>Aphidomorpha</taxon>
        <taxon>Aphidoidea</taxon>
        <taxon>Aphididae</taxon>
        <taxon>Macrosiphini</taxon>
        <taxon>Macrosiphum</taxon>
    </lineage>
</organism>
<dbReference type="EMBL" id="CARXXK010000273">
    <property type="protein sequence ID" value="CAI6370229.1"/>
    <property type="molecule type" value="Genomic_DNA"/>
</dbReference>